<evidence type="ECO:0000313" key="4">
    <source>
        <dbReference type="EMBL" id="AAL80831.1"/>
    </source>
</evidence>
<dbReference type="SUPFAM" id="SSF55331">
    <property type="entry name" value="Tautomerase/MIF"/>
    <property type="match status" value="1"/>
</dbReference>
<dbReference type="STRING" id="186497.PF0707"/>
<dbReference type="GO" id="GO:0016853">
    <property type="term" value="F:isomerase activity"/>
    <property type="evidence" value="ECO:0007669"/>
    <property type="project" value="UniProtKB-KW"/>
</dbReference>
<reference evidence="4 5" key="1">
    <citation type="journal article" date="1999" name="Genetics">
        <title>Divergence of the hyperthermophilic archaea Pyrococcus furiosus and P. horikoshii inferred from complete genomic sequences.</title>
        <authorList>
            <person name="Maeder D.L."/>
            <person name="Weiss R.B."/>
            <person name="Dunn D.M."/>
            <person name="Cherry J.L."/>
            <person name="Gonzalez J.M."/>
            <person name="DiRuggiero J."/>
            <person name="Robb F.T."/>
        </authorList>
    </citation>
    <scope>NUCLEOTIDE SEQUENCE [LARGE SCALE GENOMIC DNA]</scope>
    <source>
        <strain evidence="5">ATCC 43587 / DSM 3638 / JCM 8422 / Vc1</strain>
    </source>
</reference>
<feature type="domain" description="4-oxalocrotonate tautomerase-like" evidence="3">
    <location>
        <begin position="102"/>
        <end position="157"/>
    </location>
</feature>
<feature type="compositionally biased region" description="Polar residues" evidence="2">
    <location>
        <begin position="189"/>
        <end position="207"/>
    </location>
</feature>
<dbReference type="KEGG" id="pfu:PF0707"/>
<protein>
    <recommendedName>
        <fullName evidence="3">4-oxalocrotonate tautomerase-like domain-containing protein</fullName>
    </recommendedName>
</protein>
<sequence>MTFILPQPYFAQSPMHSSMLTLYPFSLRSFTTSSSLSPAQNLHTLASISITNLCLMKQTYGSYPFQNGKILLGKLDTPAPCKVLQELFKTNQWKIILVIPVPMVIIEGPKADVETKRELVRRITEVVREVYKVHHVSVIIHENETENVGYDGELLSDIIARRRGVSPFPLPFTPCSGGFLQSAYPHPTPQESNDSSNHVSNYYSNPHSPEAQGRVVDEDVGKAYLHH</sequence>
<dbReference type="PaxDb" id="186497-PF0707"/>
<dbReference type="AlphaFoldDB" id="Q8U2X1"/>
<dbReference type="Proteomes" id="UP000001013">
    <property type="component" value="Chromosome"/>
</dbReference>
<dbReference type="Pfam" id="PF01361">
    <property type="entry name" value="Tautomerase"/>
    <property type="match status" value="1"/>
</dbReference>
<evidence type="ECO:0000313" key="5">
    <source>
        <dbReference type="Proteomes" id="UP000001013"/>
    </source>
</evidence>
<evidence type="ECO:0000256" key="2">
    <source>
        <dbReference type="SAM" id="MobiDB-lite"/>
    </source>
</evidence>
<evidence type="ECO:0000259" key="3">
    <source>
        <dbReference type="Pfam" id="PF01361"/>
    </source>
</evidence>
<keyword evidence="5" id="KW-1185">Reference proteome</keyword>
<dbReference type="eggNOG" id="arCOG02240">
    <property type="taxonomic scope" value="Archaea"/>
</dbReference>
<dbReference type="HOGENOM" id="CLU_1217626_0_0_2"/>
<feature type="region of interest" description="Disordered" evidence="2">
    <location>
        <begin position="181"/>
        <end position="218"/>
    </location>
</feature>
<dbReference type="InterPro" id="IPR014347">
    <property type="entry name" value="Tautomerase/MIF_sf"/>
</dbReference>
<name>Q8U2X1_PYRFU</name>
<dbReference type="InterPro" id="IPR004370">
    <property type="entry name" value="4-OT-like_dom"/>
</dbReference>
<organism evidence="4 5">
    <name type="scientific">Pyrococcus furiosus (strain ATCC 43587 / DSM 3638 / JCM 8422 / Vc1)</name>
    <dbReference type="NCBI Taxonomy" id="186497"/>
    <lineage>
        <taxon>Archaea</taxon>
        <taxon>Methanobacteriati</taxon>
        <taxon>Methanobacteriota</taxon>
        <taxon>Thermococci</taxon>
        <taxon>Thermococcales</taxon>
        <taxon>Thermococcaceae</taxon>
        <taxon>Pyrococcus</taxon>
    </lineage>
</organism>
<gene>
    <name evidence="4" type="ordered locus">PF0707</name>
</gene>
<keyword evidence="1" id="KW-0413">Isomerase</keyword>
<dbReference type="Gene3D" id="3.30.429.10">
    <property type="entry name" value="Macrophage Migration Inhibitory Factor"/>
    <property type="match status" value="1"/>
</dbReference>
<proteinExistence type="predicted"/>
<evidence type="ECO:0000256" key="1">
    <source>
        <dbReference type="ARBA" id="ARBA00023235"/>
    </source>
</evidence>
<accession>Q8U2X1</accession>
<dbReference type="EMBL" id="AE009950">
    <property type="protein sequence ID" value="AAL80831.1"/>
    <property type="molecule type" value="Genomic_DNA"/>
</dbReference>